<dbReference type="Proteomes" id="UP000410492">
    <property type="component" value="Unassembled WGS sequence"/>
</dbReference>
<dbReference type="GO" id="GO:0006405">
    <property type="term" value="P:RNA export from nucleus"/>
    <property type="evidence" value="ECO:0007669"/>
    <property type="project" value="TreeGrafter"/>
</dbReference>
<reference evidence="2 3" key="1">
    <citation type="submission" date="2019-01" db="EMBL/GenBank/DDBJ databases">
        <authorList>
            <person name="Sayadi A."/>
        </authorList>
    </citation>
    <scope>NUCLEOTIDE SEQUENCE [LARGE SCALE GENOMIC DNA]</scope>
</reference>
<dbReference type="PANTHER" id="PTHR31431:SF1">
    <property type="entry name" value="NUCLEOPORIN NUP188"/>
    <property type="match status" value="1"/>
</dbReference>
<accession>A0A653CYI7</accession>
<keyword evidence="3" id="KW-1185">Reference proteome</keyword>
<dbReference type="GO" id="GO:0044611">
    <property type="term" value="C:nuclear pore inner ring"/>
    <property type="evidence" value="ECO:0007669"/>
    <property type="project" value="TreeGrafter"/>
</dbReference>
<dbReference type="InterPro" id="IPR018864">
    <property type="entry name" value="Nucleoporin_Nup188_N"/>
</dbReference>
<dbReference type="InterPro" id="IPR044840">
    <property type="entry name" value="Nup188"/>
</dbReference>
<organism evidence="2 3">
    <name type="scientific">Callosobruchus maculatus</name>
    <name type="common">Southern cowpea weevil</name>
    <name type="synonym">Pulse bruchid</name>
    <dbReference type="NCBI Taxonomy" id="64391"/>
    <lineage>
        <taxon>Eukaryota</taxon>
        <taxon>Metazoa</taxon>
        <taxon>Ecdysozoa</taxon>
        <taxon>Arthropoda</taxon>
        <taxon>Hexapoda</taxon>
        <taxon>Insecta</taxon>
        <taxon>Pterygota</taxon>
        <taxon>Neoptera</taxon>
        <taxon>Endopterygota</taxon>
        <taxon>Coleoptera</taxon>
        <taxon>Polyphaga</taxon>
        <taxon>Cucujiformia</taxon>
        <taxon>Chrysomeloidea</taxon>
        <taxon>Chrysomelidae</taxon>
        <taxon>Bruchinae</taxon>
        <taxon>Bruchini</taxon>
        <taxon>Callosobruchus</taxon>
    </lineage>
</organism>
<feature type="domain" description="Nucleoporin Nup188 N-terminal" evidence="1">
    <location>
        <begin position="36"/>
        <end position="251"/>
    </location>
</feature>
<gene>
    <name evidence="2" type="ORF">CALMAC_LOCUS12937</name>
</gene>
<dbReference type="Pfam" id="PF10487">
    <property type="entry name" value="Nup188_N"/>
    <property type="match status" value="1"/>
</dbReference>
<dbReference type="GO" id="GO:0006606">
    <property type="term" value="P:protein import into nucleus"/>
    <property type="evidence" value="ECO:0007669"/>
    <property type="project" value="TreeGrafter"/>
</dbReference>
<protein>
    <recommendedName>
        <fullName evidence="1">Nucleoporin Nup188 N-terminal domain-containing protein</fullName>
    </recommendedName>
</protein>
<evidence type="ECO:0000313" key="2">
    <source>
        <dbReference type="EMBL" id="VEN52986.1"/>
    </source>
</evidence>
<dbReference type="EMBL" id="CAACVG010009352">
    <property type="protein sequence ID" value="VEN52986.1"/>
    <property type="molecule type" value="Genomic_DNA"/>
</dbReference>
<dbReference type="GO" id="GO:0017056">
    <property type="term" value="F:structural constituent of nuclear pore"/>
    <property type="evidence" value="ECO:0007669"/>
    <property type="project" value="InterPro"/>
</dbReference>
<name>A0A653CYI7_CALMS</name>
<dbReference type="PANTHER" id="PTHR31431">
    <property type="entry name" value="NUCLEOPORIN NUP188 HOMOLOG"/>
    <property type="match status" value="1"/>
</dbReference>
<proteinExistence type="predicted"/>
<evidence type="ECO:0000313" key="3">
    <source>
        <dbReference type="Proteomes" id="UP000410492"/>
    </source>
</evidence>
<dbReference type="OrthoDB" id="102511at2759"/>
<sequence length="1711" mass="200662">MAGEKVKLTTEDILPVWKKVYPVISGDNSNITDEVIKDLLTSNKEKLIQNLLEYKPYKKESFKTWRNQSGLKDLVSDDELCNFIHLLSRELDLEVNVTWMVMCNFLMFEYYGHVDELKLIVKYDTNMKHFIDAVWYFYSGERMFLLKTLRYIFENASNKDHIFYKELSDFINSLNKDLLTKNLLEAMKNLINEIDKDKAQMVSYAALDRWIHRNHREQIEVLLLLIHVIQHCELDKKMLKDVLPLFLKHGFGRYPSHPKAMIIAKPKDLTEIKYAEIGFALAIMNYFWKNPGVCELLPKDLEENYELLECQTESCIVIFAWATLKISVAGNEEAVEYINRLLIKLFEKKVFLCLYKLITNEIFAKNKAGDFVIDAVYQLMTEFCKLVCDDIDYIFDQECVSEIVAELIRRKGIVVLDTLGPLFERALETFPYVLTPFLEICKALLEIPEKNEIAMDLLRNVPSFLAEIPWDDHRDTVTLTGPKKLFIDSHMFVIPIGTTVVRCNYKIYEMSRFLYPFSFFKLMTQFIVSLNTITSEIGTGWYCYNNLKELVRAGFDFIDNMLKQYKGDFRSDIEIRTLVQRLDVVPTQFCEGPAKNFDLIRLYFRVNTTLITRNMINFSEAFPILLRKKCFPLVTDFENINKQMMIEHVHGSSILINSLKEEEGENDHILLLTYLDLVQHAIQNEISYGEVQAAGVWYMLNVVFPLYQQWTYDNPHQAVLICKACLTCFAHILGHYENKQDNGKYIYKMVVNTFLFEKLAMNSYVSIFLKDKYHIQGLMEQESNWLEGPTLEHIKCVKLQLRLLLLLYEQKIKIKSVCSIDDKISEISRAVSAYIVNPYSVALRILSCKFLEILSKDENAPLMALLGFDYDQVQRVFLDRLRDPTEDDGLKMHILELISNCIFHQHGMTAAFFNVKSSRKWYSDNRDKTIEGDTVGDFMVDYLQNIKRSHEYLRHPLQIGILRVVAHLWISGKYHLIGELISLKLFWPLLSEPLFCDFNQLPSVYTNILRIYTVQLHEPQNSANFLSQVEKFVTNKKQMELWERYIIGIFKTETSDEAVIKERRDLLEIWTEFLVILEKQTNIRKFDKNTKRLFIEMSIGGVHTKLVNMYCLDSWMNLAMIQLSNWGIHESHKDKDLVVLVKDMFSVIKIQYSTQKSHVRSTILAFAYKLVVELKKHFEENDVDLLEFLESLGPIVDYEYDVLENDVWKDKNMKNREKALFLPWMMCFNIINEILKFKNAQAINIWLVYHNHLHRTMITAMELMSNRNTLRMVKVPIFSMLLYMRTPMWLDILPLLADLKMFYNHIEEPIAWYLNEVVKVSLLTIEEVWSTLNVLMKFNQIFMSRLQAKALPTFYTFQTIFEKVLDHIWGIPQTNVALKALELLANTLKFYDTVLNNWQEEWYKKHNVSYNKAMTNTGRLINACIYNILRPKDILLYTLDECDRLVHTERTPIELMVQIMNRLITAAGLGFSMLYKMNPGLVELLNYSPRDTSIIAISNDFSVPKFDLPISHNLAYGKLLCLAHFLCKALDALHNDKSEPDDKQAEKLYSTGWVGLVEHRVFTDHLPHQELSTYLRYTMYEYSGLADPWIQKLDQNIVRITLETFMVFLGQQIFLTNTLIEPTQRPYFKRNLISELQFFFEYVKKHTMAVAFECMSSAGPSQGPSISKSDMDMFKRYLVHRKQNGSPITEVLSKNFCVCMCHWFTHICHLQ</sequence>
<evidence type="ECO:0000259" key="1">
    <source>
        <dbReference type="Pfam" id="PF10487"/>
    </source>
</evidence>